<keyword evidence="11" id="KW-0812">Transmembrane</keyword>
<keyword evidence="4" id="KW-0133">Cell shape</keyword>
<comment type="similarity">
    <text evidence="1 9">Belongs to the peptidase S11 family.</text>
</comment>
<dbReference type="Gene3D" id="3.40.710.10">
    <property type="entry name" value="DD-peptidase/beta-lactamase superfamily"/>
    <property type="match status" value="1"/>
</dbReference>
<dbReference type="GO" id="GO:0009252">
    <property type="term" value="P:peptidoglycan biosynthetic process"/>
    <property type="evidence" value="ECO:0007669"/>
    <property type="project" value="UniProtKB-KW"/>
</dbReference>
<evidence type="ECO:0000256" key="10">
    <source>
        <dbReference type="SAM" id="MobiDB-lite"/>
    </source>
</evidence>
<evidence type="ECO:0000259" key="12">
    <source>
        <dbReference type="Pfam" id="PF00768"/>
    </source>
</evidence>
<feature type="region of interest" description="Disordered" evidence="10">
    <location>
        <begin position="1"/>
        <end position="21"/>
    </location>
</feature>
<keyword evidence="2" id="KW-0732">Signal</keyword>
<evidence type="ECO:0000256" key="5">
    <source>
        <dbReference type="ARBA" id="ARBA00022984"/>
    </source>
</evidence>
<keyword evidence="6" id="KW-0961">Cell wall biogenesis/degradation</keyword>
<keyword evidence="3" id="KW-0378">Hydrolase</keyword>
<dbReference type="GO" id="GO:0071555">
    <property type="term" value="P:cell wall organization"/>
    <property type="evidence" value="ECO:0007669"/>
    <property type="project" value="UniProtKB-KW"/>
</dbReference>
<keyword evidence="5" id="KW-0573">Peptidoglycan synthesis</keyword>
<evidence type="ECO:0000256" key="7">
    <source>
        <dbReference type="PIRSR" id="PIRSR618044-1"/>
    </source>
</evidence>
<evidence type="ECO:0000256" key="1">
    <source>
        <dbReference type="ARBA" id="ARBA00007164"/>
    </source>
</evidence>
<name>A0AAU8DRU6_9ACTN</name>
<dbReference type="GO" id="GO:0006508">
    <property type="term" value="P:proteolysis"/>
    <property type="evidence" value="ECO:0007669"/>
    <property type="project" value="InterPro"/>
</dbReference>
<accession>A0AAU8DRU6</accession>
<dbReference type="RefSeq" id="WP_353650641.1">
    <property type="nucleotide sequence ID" value="NZ_CP159218.1"/>
</dbReference>
<evidence type="ECO:0000313" key="13">
    <source>
        <dbReference type="EMBL" id="XCG65030.1"/>
    </source>
</evidence>
<dbReference type="EMBL" id="CP159218">
    <property type="protein sequence ID" value="XCG65030.1"/>
    <property type="molecule type" value="Genomic_DNA"/>
</dbReference>
<dbReference type="AlphaFoldDB" id="A0AAU8DRU6"/>
<keyword evidence="11" id="KW-1133">Transmembrane helix</keyword>
<feature type="domain" description="Peptidase S11 D-alanyl-D-alanine carboxypeptidase A N-terminal" evidence="12">
    <location>
        <begin position="123"/>
        <end position="348"/>
    </location>
</feature>
<dbReference type="GO" id="GO:0009002">
    <property type="term" value="F:serine-type D-Ala-D-Ala carboxypeptidase activity"/>
    <property type="evidence" value="ECO:0007669"/>
    <property type="project" value="InterPro"/>
</dbReference>
<evidence type="ECO:0000256" key="11">
    <source>
        <dbReference type="SAM" id="Phobius"/>
    </source>
</evidence>
<dbReference type="PRINTS" id="PR00725">
    <property type="entry name" value="DADACBPTASE1"/>
</dbReference>
<feature type="binding site" evidence="8">
    <location>
        <position position="320"/>
    </location>
    <ligand>
        <name>substrate</name>
    </ligand>
</feature>
<feature type="active site" description="Proton acceptor" evidence="7">
    <location>
        <position position="161"/>
    </location>
</feature>
<evidence type="ECO:0000256" key="4">
    <source>
        <dbReference type="ARBA" id="ARBA00022960"/>
    </source>
</evidence>
<gene>
    <name evidence="13" type="ORF">ABLG96_06945</name>
</gene>
<evidence type="ECO:0000256" key="2">
    <source>
        <dbReference type="ARBA" id="ARBA00022729"/>
    </source>
</evidence>
<feature type="transmembrane region" description="Helical" evidence="11">
    <location>
        <begin position="447"/>
        <end position="468"/>
    </location>
</feature>
<dbReference type="SUPFAM" id="SSF56601">
    <property type="entry name" value="beta-lactamase/transpeptidase-like"/>
    <property type="match status" value="1"/>
</dbReference>
<dbReference type="PANTHER" id="PTHR21581:SF33">
    <property type="entry name" value="D-ALANYL-D-ALANINE CARBOXYPEPTIDASE DACB"/>
    <property type="match status" value="1"/>
</dbReference>
<dbReference type="PANTHER" id="PTHR21581">
    <property type="entry name" value="D-ALANYL-D-ALANINE CARBOXYPEPTIDASE"/>
    <property type="match status" value="1"/>
</dbReference>
<protein>
    <submittedName>
        <fullName evidence="13">Penicillin-binding protein</fullName>
    </submittedName>
</protein>
<feature type="active site" description="Acyl-ester intermediate" evidence="7">
    <location>
        <position position="158"/>
    </location>
</feature>
<proteinExistence type="inferred from homology"/>
<reference evidence="13" key="1">
    <citation type="submission" date="2024-05" db="EMBL/GenBank/DDBJ databases">
        <authorList>
            <person name="Cai S.Y."/>
            <person name="Jin L.M."/>
            <person name="Li H.R."/>
        </authorList>
    </citation>
    <scope>NUCLEOTIDE SEQUENCE</scope>
    <source>
        <strain evidence="13">A5-74</strain>
    </source>
</reference>
<dbReference type="InterPro" id="IPR001967">
    <property type="entry name" value="Peptidase_S11_N"/>
</dbReference>
<dbReference type="GO" id="GO:0008360">
    <property type="term" value="P:regulation of cell shape"/>
    <property type="evidence" value="ECO:0007669"/>
    <property type="project" value="UniProtKB-KW"/>
</dbReference>
<organism evidence="13">
    <name type="scientific">Nakamurella sp. A5-74</name>
    <dbReference type="NCBI Taxonomy" id="3158264"/>
    <lineage>
        <taxon>Bacteria</taxon>
        <taxon>Bacillati</taxon>
        <taxon>Actinomycetota</taxon>
        <taxon>Actinomycetes</taxon>
        <taxon>Nakamurellales</taxon>
        <taxon>Nakamurellaceae</taxon>
        <taxon>Nakamurella</taxon>
    </lineage>
</organism>
<evidence type="ECO:0000256" key="8">
    <source>
        <dbReference type="PIRSR" id="PIRSR618044-2"/>
    </source>
</evidence>
<evidence type="ECO:0000256" key="9">
    <source>
        <dbReference type="RuleBase" id="RU004016"/>
    </source>
</evidence>
<sequence length="478" mass="48226">MKIPAPSSSPRPSFPPSSARLRHPAARRWTLLGAAITVLFGSVLPPASIAFADDEGTPLPPTVTVSTPATADCAQRVSPAPAADTPEDVATGSTAPAPLSVPTSPVGGKALGQCGIVVPRGTSALPPDISAAAWMVADLDTGDVLAAKDPHGRYRPASTLKLLTMNVLLRSLTDVDRVVVGTDADTEQQGSRVGIGPGGRYTVRQLMLFLMMGSGNDVAHALAVANGGVERTLTQMNSRARALGAFDTRAATVSGLDGAGQSTSVYDLALIARSDMKLPPFPELVATKYSEVPGFGEYPAFGIANDNALLWGYAGALGGKNGYTDGAGNTYVGMAERGGRRLVVTMLGGTQQPRRQWMQGASLLDWGFAQDPGVTPIGFLVASGAQATASAAPDGSSEIPVTGPSGTLTFGATGGGSGTGASAAPIDTPSEAAVPAAASGESSGIAIVVWIVLAVLAALAVLVVVAGLRGSGRRGDHG</sequence>
<feature type="region of interest" description="Disordered" evidence="10">
    <location>
        <begin position="76"/>
        <end position="104"/>
    </location>
</feature>
<dbReference type="InterPro" id="IPR018044">
    <property type="entry name" value="Peptidase_S11"/>
</dbReference>
<dbReference type="InterPro" id="IPR012338">
    <property type="entry name" value="Beta-lactam/transpept-like"/>
</dbReference>
<evidence type="ECO:0000256" key="3">
    <source>
        <dbReference type="ARBA" id="ARBA00022801"/>
    </source>
</evidence>
<keyword evidence="11" id="KW-0472">Membrane</keyword>
<dbReference type="Pfam" id="PF00768">
    <property type="entry name" value="Peptidase_S11"/>
    <property type="match status" value="1"/>
</dbReference>
<evidence type="ECO:0000256" key="6">
    <source>
        <dbReference type="ARBA" id="ARBA00023316"/>
    </source>
</evidence>
<feature type="active site" evidence="7">
    <location>
        <position position="214"/>
    </location>
</feature>